<dbReference type="PANTHER" id="PTHR46601:SF1">
    <property type="entry name" value="ADF-H DOMAIN-CONTAINING PROTEIN"/>
    <property type="match status" value="1"/>
</dbReference>
<comment type="caution">
    <text evidence="2">The sequence shown here is derived from an EMBL/GenBank/DDBJ whole genome shotgun (WGS) entry which is preliminary data.</text>
</comment>
<accession>A0A814VTY4</accession>
<evidence type="ECO:0000256" key="1">
    <source>
        <dbReference type="SAM" id="MobiDB-lite"/>
    </source>
</evidence>
<name>A0A814VTY4_9BILA</name>
<protein>
    <submittedName>
        <fullName evidence="2">Uncharacterized protein</fullName>
    </submittedName>
</protein>
<dbReference type="EMBL" id="CAJNOV010004968">
    <property type="protein sequence ID" value="CAF1193225.1"/>
    <property type="molecule type" value="Genomic_DNA"/>
</dbReference>
<dbReference type="Proteomes" id="UP000663855">
    <property type="component" value="Unassembled WGS sequence"/>
</dbReference>
<organism evidence="2 3">
    <name type="scientific">Rotaria magnacalcarata</name>
    <dbReference type="NCBI Taxonomy" id="392030"/>
    <lineage>
        <taxon>Eukaryota</taxon>
        <taxon>Metazoa</taxon>
        <taxon>Spiralia</taxon>
        <taxon>Gnathifera</taxon>
        <taxon>Rotifera</taxon>
        <taxon>Eurotatoria</taxon>
        <taxon>Bdelloidea</taxon>
        <taxon>Philodinida</taxon>
        <taxon>Philodinidae</taxon>
        <taxon>Rotaria</taxon>
    </lineage>
</organism>
<feature type="region of interest" description="Disordered" evidence="1">
    <location>
        <begin position="1"/>
        <end position="21"/>
    </location>
</feature>
<evidence type="ECO:0000313" key="2">
    <source>
        <dbReference type="EMBL" id="CAF1193225.1"/>
    </source>
</evidence>
<dbReference type="PANTHER" id="PTHR46601">
    <property type="entry name" value="ULP_PROTEASE DOMAIN-CONTAINING PROTEIN"/>
    <property type="match status" value="1"/>
</dbReference>
<sequence>MESELEEDNECDSNENDDDYFHSSVEEKNKNKQTLNSVFELLGISPVTDSASDSDTLIEGLQALFNHSSGSEKIRFLTIAPPSWGRKTIVDFFKCTQHQARAAVELRLTDGILAFPASLRGNQPIDVAVIEQVINYYRNDSINRPSSNRKDVVLINGTPMGKRFMQMTIAETFRLFSIEHPSLEIRKTKFYELRPKDVKSDSPHDTCLCIYHENVSLFLVKVTHVGNTGSFFAAWNAKTSSNINLNLRTESIVCDLESEECCSGACIHCLTRVPSTIVLENADIDEEEEISWTVWETSNTKNDVANSFSLRGYVTSLLCEINKRWSTFLYHSFVNRQQRKYIETIHEQSSADDYVVVQIDFTENYKFVRQREPQSSHWNTDQAAVFTVYLKIGDEHRRMVLISDYMNHDSKFVWLAQENIANFVKKQYPEVKKINYVSDGAADHFKNNYTMLNLFHHKKDFGIEACWTFSATGHSKGPCDGIGATVKATATHTTLQGHPDTNFQSALGFWSFICDKDDRSQFNEPSPIECGFMPKEQVEKIYQQASER</sequence>
<gene>
    <name evidence="2" type="ORF">CJN711_LOCUS11622</name>
</gene>
<evidence type="ECO:0000313" key="3">
    <source>
        <dbReference type="Proteomes" id="UP000663855"/>
    </source>
</evidence>
<dbReference type="AlphaFoldDB" id="A0A814VTY4"/>
<reference evidence="2" key="1">
    <citation type="submission" date="2021-02" db="EMBL/GenBank/DDBJ databases">
        <authorList>
            <person name="Nowell W R."/>
        </authorList>
    </citation>
    <scope>NUCLEOTIDE SEQUENCE</scope>
</reference>
<feature type="compositionally biased region" description="Acidic residues" evidence="1">
    <location>
        <begin position="1"/>
        <end position="18"/>
    </location>
</feature>
<proteinExistence type="predicted"/>